<dbReference type="OrthoDB" id="10649875at2759"/>
<sequence length="177" mass="20453">MFGGEVSPTLRDLCEKIKDKKVEMDAHIYNLQDENTKKTKELQMKIQSLREEEEKLKNSDKISSNSQKLEIEKLKQAKEELIKKRQFLNNRIEELESIVQKQEETKNSTEDPAAALTLYKSIAPITISSANQNQISGMIAYGTIDSTCFFSYNMDDLTQNQNDLWSKIDENRKKAQL</sequence>
<accession>A2E2A5</accession>
<protein>
    <submittedName>
        <fullName evidence="2">Outer surface protein F, putative</fullName>
    </submittedName>
</protein>
<evidence type="ECO:0000313" key="2">
    <source>
        <dbReference type="EMBL" id="EAY13205.1"/>
    </source>
</evidence>
<organism evidence="2 3">
    <name type="scientific">Trichomonas vaginalis (strain ATCC PRA-98 / G3)</name>
    <dbReference type="NCBI Taxonomy" id="412133"/>
    <lineage>
        <taxon>Eukaryota</taxon>
        <taxon>Metamonada</taxon>
        <taxon>Parabasalia</taxon>
        <taxon>Trichomonadida</taxon>
        <taxon>Trichomonadidae</taxon>
        <taxon>Trichomonas</taxon>
    </lineage>
</organism>
<reference evidence="2" key="1">
    <citation type="submission" date="2006-10" db="EMBL/GenBank/DDBJ databases">
        <authorList>
            <person name="Amadeo P."/>
            <person name="Zhao Q."/>
            <person name="Wortman J."/>
            <person name="Fraser-Liggett C."/>
            <person name="Carlton J."/>
        </authorList>
    </citation>
    <scope>NUCLEOTIDE SEQUENCE</scope>
    <source>
        <strain evidence="2">G3</strain>
    </source>
</reference>
<dbReference type="VEuPathDB" id="TrichDB:TVAG_097750"/>
<dbReference type="EMBL" id="DS113289">
    <property type="protein sequence ID" value="EAY13205.1"/>
    <property type="molecule type" value="Genomic_DNA"/>
</dbReference>
<evidence type="ECO:0000313" key="3">
    <source>
        <dbReference type="Proteomes" id="UP000001542"/>
    </source>
</evidence>
<dbReference type="InParanoid" id="A2E2A5"/>
<evidence type="ECO:0000256" key="1">
    <source>
        <dbReference type="SAM" id="Coils"/>
    </source>
</evidence>
<reference evidence="2" key="2">
    <citation type="journal article" date="2007" name="Science">
        <title>Draft genome sequence of the sexually transmitted pathogen Trichomonas vaginalis.</title>
        <authorList>
            <person name="Carlton J.M."/>
            <person name="Hirt R.P."/>
            <person name="Silva J.C."/>
            <person name="Delcher A.L."/>
            <person name="Schatz M."/>
            <person name="Zhao Q."/>
            <person name="Wortman J.R."/>
            <person name="Bidwell S.L."/>
            <person name="Alsmark U.C.M."/>
            <person name="Besteiro S."/>
            <person name="Sicheritz-Ponten T."/>
            <person name="Noel C.J."/>
            <person name="Dacks J.B."/>
            <person name="Foster P.G."/>
            <person name="Simillion C."/>
            <person name="Van de Peer Y."/>
            <person name="Miranda-Saavedra D."/>
            <person name="Barton G.J."/>
            <person name="Westrop G.D."/>
            <person name="Mueller S."/>
            <person name="Dessi D."/>
            <person name="Fiori P.L."/>
            <person name="Ren Q."/>
            <person name="Paulsen I."/>
            <person name="Zhang H."/>
            <person name="Bastida-Corcuera F.D."/>
            <person name="Simoes-Barbosa A."/>
            <person name="Brown M.T."/>
            <person name="Hayes R.D."/>
            <person name="Mukherjee M."/>
            <person name="Okumura C.Y."/>
            <person name="Schneider R."/>
            <person name="Smith A.J."/>
            <person name="Vanacova S."/>
            <person name="Villalvazo M."/>
            <person name="Haas B.J."/>
            <person name="Pertea M."/>
            <person name="Feldblyum T.V."/>
            <person name="Utterback T.R."/>
            <person name="Shu C.L."/>
            <person name="Osoegawa K."/>
            <person name="de Jong P.J."/>
            <person name="Hrdy I."/>
            <person name="Horvathova L."/>
            <person name="Zubacova Z."/>
            <person name="Dolezal P."/>
            <person name="Malik S.B."/>
            <person name="Logsdon J.M. Jr."/>
            <person name="Henze K."/>
            <person name="Gupta A."/>
            <person name="Wang C.C."/>
            <person name="Dunne R.L."/>
            <person name="Upcroft J.A."/>
            <person name="Upcroft P."/>
            <person name="White O."/>
            <person name="Salzberg S.L."/>
            <person name="Tang P."/>
            <person name="Chiu C.-H."/>
            <person name="Lee Y.-S."/>
            <person name="Embley T.M."/>
            <person name="Coombs G.H."/>
            <person name="Mottram J.C."/>
            <person name="Tachezy J."/>
            <person name="Fraser-Liggett C.M."/>
            <person name="Johnson P.J."/>
        </authorList>
    </citation>
    <scope>NUCLEOTIDE SEQUENCE [LARGE SCALE GENOMIC DNA]</scope>
    <source>
        <strain evidence="2">G3</strain>
    </source>
</reference>
<name>A2E2A5_TRIV3</name>
<proteinExistence type="predicted"/>
<dbReference type="Proteomes" id="UP000001542">
    <property type="component" value="Unassembled WGS sequence"/>
</dbReference>
<dbReference type="AlphaFoldDB" id="A2E2A5"/>
<gene>
    <name evidence="2" type="ORF">TVAG_097750</name>
</gene>
<feature type="coiled-coil region" evidence="1">
    <location>
        <begin position="32"/>
        <end position="105"/>
    </location>
</feature>
<keyword evidence="1" id="KW-0175">Coiled coil</keyword>
<keyword evidence="3" id="KW-1185">Reference proteome</keyword>
<dbReference type="SMR" id="A2E2A5"/>
<dbReference type="VEuPathDB" id="TrichDB:TVAGG3_0118830"/>